<protein>
    <submittedName>
        <fullName evidence="1">Uncharacterized protein</fullName>
    </submittedName>
</protein>
<keyword evidence="2" id="KW-1185">Reference proteome</keyword>
<evidence type="ECO:0000313" key="1">
    <source>
        <dbReference type="EnsemblPlants" id="OB01G25590.1"/>
    </source>
</evidence>
<dbReference type="EnsemblPlants" id="OB01G25590.1">
    <property type="protein sequence ID" value="OB01G25590.1"/>
    <property type="gene ID" value="OB01G25590"/>
</dbReference>
<reference evidence="1" key="2">
    <citation type="submission" date="2013-04" db="UniProtKB">
        <authorList>
            <consortium name="EnsemblPlants"/>
        </authorList>
    </citation>
    <scope>IDENTIFICATION</scope>
</reference>
<dbReference type="Gramene" id="OB01G25590.1">
    <property type="protein sequence ID" value="OB01G25590.1"/>
    <property type="gene ID" value="OB01G25590"/>
</dbReference>
<name>J3L003_ORYBR</name>
<reference evidence="1" key="1">
    <citation type="journal article" date="2013" name="Nat. Commun.">
        <title>Whole-genome sequencing of Oryza brachyantha reveals mechanisms underlying Oryza genome evolution.</title>
        <authorList>
            <person name="Chen J."/>
            <person name="Huang Q."/>
            <person name="Gao D."/>
            <person name="Wang J."/>
            <person name="Lang Y."/>
            <person name="Liu T."/>
            <person name="Li B."/>
            <person name="Bai Z."/>
            <person name="Luis Goicoechea J."/>
            <person name="Liang C."/>
            <person name="Chen C."/>
            <person name="Zhang W."/>
            <person name="Sun S."/>
            <person name="Liao Y."/>
            <person name="Zhang X."/>
            <person name="Yang L."/>
            <person name="Song C."/>
            <person name="Wang M."/>
            <person name="Shi J."/>
            <person name="Liu G."/>
            <person name="Liu J."/>
            <person name="Zhou H."/>
            <person name="Zhou W."/>
            <person name="Yu Q."/>
            <person name="An N."/>
            <person name="Chen Y."/>
            <person name="Cai Q."/>
            <person name="Wang B."/>
            <person name="Liu B."/>
            <person name="Min J."/>
            <person name="Huang Y."/>
            <person name="Wu H."/>
            <person name="Li Z."/>
            <person name="Zhang Y."/>
            <person name="Yin Y."/>
            <person name="Song W."/>
            <person name="Jiang J."/>
            <person name="Jackson S.A."/>
            <person name="Wing R.A."/>
            <person name="Wang J."/>
            <person name="Chen M."/>
        </authorList>
    </citation>
    <scope>NUCLEOTIDE SEQUENCE [LARGE SCALE GENOMIC DNA]</scope>
    <source>
        <strain evidence="1">cv. IRGC 101232</strain>
    </source>
</reference>
<dbReference type="eggNOG" id="KOG2484">
    <property type="taxonomic scope" value="Eukaryota"/>
</dbReference>
<dbReference type="HOGENOM" id="CLU_2982232_0_0_1"/>
<dbReference type="AlphaFoldDB" id="J3L003"/>
<dbReference type="STRING" id="4533.J3L003"/>
<proteinExistence type="predicted"/>
<evidence type="ECO:0000313" key="2">
    <source>
        <dbReference type="Proteomes" id="UP000006038"/>
    </source>
</evidence>
<dbReference type="Proteomes" id="UP000006038">
    <property type="component" value="Chromosome 1"/>
</dbReference>
<organism evidence="1">
    <name type="scientific">Oryza brachyantha</name>
    <name type="common">malo sina</name>
    <dbReference type="NCBI Taxonomy" id="4533"/>
    <lineage>
        <taxon>Eukaryota</taxon>
        <taxon>Viridiplantae</taxon>
        <taxon>Streptophyta</taxon>
        <taxon>Embryophyta</taxon>
        <taxon>Tracheophyta</taxon>
        <taxon>Spermatophyta</taxon>
        <taxon>Magnoliopsida</taxon>
        <taxon>Liliopsida</taxon>
        <taxon>Poales</taxon>
        <taxon>Poaceae</taxon>
        <taxon>BOP clade</taxon>
        <taxon>Oryzoideae</taxon>
        <taxon>Oryzeae</taxon>
        <taxon>Oryzinae</taxon>
        <taxon>Oryza</taxon>
    </lineage>
</organism>
<accession>J3L003</accession>
<sequence>MPTVAFKCNAQEQRTKLGWKSSKLDKSSNIPQSSDCLGAENLIKLLKNYSRSHEVTYQ</sequence>